<protein>
    <recommendedName>
        <fullName evidence="3">DUF3486 family protein</fullName>
    </recommendedName>
</protein>
<reference evidence="1 2" key="1">
    <citation type="submission" date="2023-07" db="EMBL/GenBank/DDBJ databases">
        <title>Genomic Encyclopedia of Type Strains, Phase IV (KMG-IV): sequencing the most valuable type-strain genomes for metagenomic binning, comparative biology and taxonomic classification.</title>
        <authorList>
            <person name="Goeker M."/>
        </authorList>
    </citation>
    <scope>NUCLEOTIDE SEQUENCE [LARGE SCALE GENOMIC DNA]</scope>
    <source>
        <strain evidence="1 2">DSM 100301</strain>
    </source>
</reference>
<evidence type="ECO:0000313" key="2">
    <source>
        <dbReference type="Proteomes" id="UP001235269"/>
    </source>
</evidence>
<gene>
    <name evidence="1" type="ORF">QO005_001032</name>
</gene>
<dbReference type="Pfam" id="PF11985">
    <property type="entry name" value="Phage_Mu_Gp27"/>
    <property type="match status" value="1"/>
</dbReference>
<dbReference type="RefSeq" id="WP_307156908.1">
    <property type="nucleotide sequence ID" value="NZ_JAUSWH010000002.1"/>
</dbReference>
<dbReference type="InterPro" id="IPR021874">
    <property type="entry name" value="Phage_Mu_Gp27"/>
</dbReference>
<dbReference type="Proteomes" id="UP001235269">
    <property type="component" value="Unassembled WGS sequence"/>
</dbReference>
<evidence type="ECO:0008006" key="3">
    <source>
        <dbReference type="Google" id="ProtNLM"/>
    </source>
</evidence>
<accession>A0ABU0I8Z6</accession>
<evidence type="ECO:0000313" key="1">
    <source>
        <dbReference type="EMBL" id="MDQ0454705.1"/>
    </source>
</evidence>
<sequence length="189" mass="21614">MAGRGRLSNLDQLPEEAQDDLIWAISELNQRRRSQADILFEFNDRLEAKGIEPVSRSAFNRRATRLARRTMQLEERRFIYAGVAERLTPDEVGKTDLVLGEFLKTLIDDLLDKEEMGTKNAMELAKAYKETLVAQRHSIELRRKAEEQAKAKLIKAVDQVAGAVQSGEKPDGQEVLRKIREDIYGIFEK</sequence>
<organism evidence="1 2">
    <name type="scientific">Rhizobium paknamense</name>
    <dbReference type="NCBI Taxonomy" id="1206817"/>
    <lineage>
        <taxon>Bacteria</taxon>
        <taxon>Pseudomonadati</taxon>
        <taxon>Pseudomonadota</taxon>
        <taxon>Alphaproteobacteria</taxon>
        <taxon>Hyphomicrobiales</taxon>
        <taxon>Rhizobiaceae</taxon>
        <taxon>Rhizobium/Agrobacterium group</taxon>
        <taxon>Rhizobium</taxon>
    </lineage>
</organism>
<proteinExistence type="predicted"/>
<name>A0ABU0I8Z6_9HYPH</name>
<keyword evidence="2" id="KW-1185">Reference proteome</keyword>
<dbReference type="EMBL" id="JAUSWH010000002">
    <property type="protein sequence ID" value="MDQ0454705.1"/>
    <property type="molecule type" value="Genomic_DNA"/>
</dbReference>
<comment type="caution">
    <text evidence="1">The sequence shown here is derived from an EMBL/GenBank/DDBJ whole genome shotgun (WGS) entry which is preliminary data.</text>
</comment>